<dbReference type="InterPro" id="IPR006311">
    <property type="entry name" value="TAT_signal"/>
</dbReference>
<feature type="compositionally biased region" description="Low complexity" evidence="9">
    <location>
        <begin position="88"/>
        <end position="99"/>
    </location>
</feature>
<dbReference type="InterPro" id="IPR012334">
    <property type="entry name" value="Pectin_lyas_fold"/>
</dbReference>
<evidence type="ECO:0000256" key="6">
    <source>
        <dbReference type="ARBA" id="ARBA00022989"/>
    </source>
</evidence>
<feature type="domain" description="G8" evidence="10">
    <location>
        <begin position="118"/>
        <end position="233"/>
    </location>
</feature>
<name>A0A345SSK2_9ACTN</name>
<dbReference type="InterPro" id="IPR011050">
    <property type="entry name" value="Pectin_lyase_fold/virulence"/>
</dbReference>
<feature type="compositionally biased region" description="Pro residues" evidence="9">
    <location>
        <begin position="19"/>
        <end position="31"/>
    </location>
</feature>
<dbReference type="PANTHER" id="PTHR46769:SF2">
    <property type="entry name" value="FIBROCYSTIN-L ISOFORM 2 PRECURSOR-RELATED"/>
    <property type="match status" value="1"/>
</dbReference>
<dbReference type="Gene3D" id="2.160.20.10">
    <property type="entry name" value="Single-stranded right-handed beta-helix, Pectin lyase-like"/>
    <property type="match status" value="1"/>
</dbReference>
<dbReference type="Proteomes" id="UP000249340">
    <property type="component" value="Chromosome"/>
</dbReference>
<protein>
    <recommendedName>
        <fullName evidence="14">G8 domain-containing protein</fullName>
    </recommendedName>
</protein>
<dbReference type="PANTHER" id="PTHR46769">
    <property type="entry name" value="POLYCYSTIC KIDNEY AND HEPATIC DISEASE 1 (AUTOSOMAL RECESSIVE)-LIKE 1"/>
    <property type="match status" value="1"/>
</dbReference>
<dbReference type="Pfam" id="PF24606">
    <property type="entry name" value="CEMIP_beta-hel"/>
    <property type="match status" value="1"/>
</dbReference>
<keyword evidence="7" id="KW-0472">Membrane</keyword>
<evidence type="ECO:0000259" key="11">
    <source>
        <dbReference type="Pfam" id="PF24606"/>
    </source>
</evidence>
<dbReference type="EMBL" id="CP031264">
    <property type="protein sequence ID" value="AXI76707.1"/>
    <property type="molecule type" value="Genomic_DNA"/>
</dbReference>
<feature type="domain" description="CEMIP beta-helix" evidence="11">
    <location>
        <begin position="375"/>
        <end position="431"/>
    </location>
</feature>
<dbReference type="InterPro" id="IPR019316">
    <property type="entry name" value="G8_domain"/>
</dbReference>
<dbReference type="InterPro" id="IPR055401">
    <property type="entry name" value="CEMIP_beta-hel_dom"/>
</dbReference>
<comment type="subcellular location">
    <subcellularLocation>
        <location evidence="2">Cell membrane</location>
    </subcellularLocation>
    <subcellularLocation>
        <location evidence="1">Membrane</location>
        <topology evidence="1">Single-pass membrane protein</topology>
    </subcellularLocation>
</comment>
<dbReference type="SUPFAM" id="SSF51126">
    <property type="entry name" value="Pectin lyase-like"/>
    <property type="match status" value="1"/>
</dbReference>
<evidence type="ECO:0000256" key="8">
    <source>
        <dbReference type="ARBA" id="ARBA00023180"/>
    </source>
</evidence>
<evidence type="ECO:0000256" key="3">
    <source>
        <dbReference type="ARBA" id="ARBA00022475"/>
    </source>
</evidence>
<dbReference type="OrthoDB" id="9815414at2"/>
<keyword evidence="13" id="KW-1185">Reference proteome</keyword>
<feature type="compositionally biased region" description="Basic and acidic residues" evidence="9">
    <location>
        <begin position="78"/>
        <end position="87"/>
    </location>
</feature>
<dbReference type="InterPro" id="IPR052387">
    <property type="entry name" value="Fibrocystin"/>
</dbReference>
<keyword evidence="5" id="KW-0732">Signal</keyword>
<keyword evidence="6" id="KW-1133">Transmembrane helix</keyword>
<gene>
    <name evidence="12" type="ORF">C7M71_003780</name>
</gene>
<evidence type="ECO:0000256" key="9">
    <source>
        <dbReference type="SAM" id="MobiDB-lite"/>
    </source>
</evidence>
<dbReference type="AlphaFoldDB" id="A0A345SSK2"/>
<keyword evidence="8" id="KW-0325">Glycoprotein</keyword>
<accession>A0A345SSK2</accession>
<dbReference type="KEGG" id="stri:C7M71_003780"/>
<feature type="region of interest" description="Disordered" evidence="9">
    <location>
        <begin position="64"/>
        <end position="127"/>
    </location>
</feature>
<dbReference type="RefSeq" id="WP_114914165.1">
    <property type="nucleotide sequence ID" value="NZ_CP031264.1"/>
</dbReference>
<proteinExistence type="predicted"/>
<dbReference type="PROSITE" id="PS51318">
    <property type="entry name" value="TAT"/>
    <property type="match status" value="1"/>
</dbReference>
<sequence length="732" mass="77062">MVRDHDPYGRQPPLERPGEPQPDDNPPPPGPVGRRSALRWAAAGAVLAAVGGEEVLRRTLHDRSATAAATPLRPSTAHPHDHPHDHPGTAPGAASGTSAAPPPPVDEQGRRWSDQAGWEGGVPGPRDTVRIRDRVVLDTDAAVAGLVIDAGGSLVYSPTRTVTLSSTGSVVVRGTLALAPADAGTAHTLRFTGIDEKRFQGGGMGVVEGDTGLWVTGDGYLRLDGAAKTAWVRAAASLRPGDRTVTLTAAPDGWQTGDRIAVTPTAPPDSGGFSTQYDLHTVRSVSGRTITLDGPLRYPHPRVAAGGGVTVGAEVLNLSRNVRVEGTPGGRAHIHLTSSRRQDVRHAALRWLGPRSATDETWTSPQGPTPVTAPVLGRYALHFHMVGDASRGTTVEGVVIRDAGNHAFVPHGSHGITFRSCISHDTWEDAYWWDGAPDTRTPQGPSDEIVYDSCVASRTRLEPNFRAYRLTGFSLGAGRGSTARDCVAVGVQGAEGASGYEWPEGGEGVWTFERCLAHNNLEDGIFVWLNTSRHHVISDFVAYHNGGWGIEHGAYLNDFTYRSSVLHGNASGGIAVHSLGAGQGTLFDGMLVDAAGMSDFAVSTARHELDGDPVTLSRCRFTGYRKAGVAFRATHQGAPDNVEVLDCAFDGNQLWLDPEAPEPRTVVFREAGSGGAVTVLARGSGGKDGGGREVPAWNAATRPATVRTAARTPLTPAIRLGGSAAPTARLKT</sequence>
<evidence type="ECO:0000256" key="5">
    <source>
        <dbReference type="ARBA" id="ARBA00022729"/>
    </source>
</evidence>
<dbReference type="Pfam" id="PF10162">
    <property type="entry name" value="G8"/>
    <property type="match status" value="1"/>
</dbReference>
<keyword evidence="4" id="KW-0812">Transmembrane</keyword>
<dbReference type="SMART" id="SM00710">
    <property type="entry name" value="PbH1"/>
    <property type="match status" value="5"/>
</dbReference>
<evidence type="ECO:0008006" key="14">
    <source>
        <dbReference type="Google" id="ProtNLM"/>
    </source>
</evidence>
<organism evidence="12 13">
    <name type="scientific">Peterkaempfera bronchialis</name>
    <dbReference type="NCBI Taxonomy" id="2126346"/>
    <lineage>
        <taxon>Bacteria</taxon>
        <taxon>Bacillati</taxon>
        <taxon>Actinomycetota</taxon>
        <taxon>Actinomycetes</taxon>
        <taxon>Kitasatosporales</taxon>
        <taxon>Streptomycetaceae</taxon>
        <taxon>Peterkaempfera</taxon>
    </lineage>
</organism>
<keyword evidence="3" id="KW-1003">Cell membrane</keyword>
<evidence type="ECO:0000313" key="13">
    <source>
        <dbReference type="Proteomes" id="UP000249340"/>
    </source>
</evidence>
<evidence type="ECO:0000256" key="4">
    <source>
        <dbReference type="ARBA" id="ARBA00022692"/>
    </source>
</evidence>
<evidence type="ECO:0000256" key="1">
    <source>
        <dbReference type="ARBA" id="ARBA00004167"/>
    </source>
</evidence>
<dbReference type="InterPro" id="IPR006626">
    <property type="entry name" value="PbH1"/>
</dbReference>
<feature type="region of interest" description="Disordered" evidence="9">
    <location>
        <begin position="1"/>
        <end position="37"/>
    </location>
</feature>
<reference evidence="13" key="1">
    <citation type="submission" date="2018-07" db="EMBL/GenBank/DDBJ databases">
        <title>Streptacidiphilus bronchialis DSM 106435 chromosome.</title>
        <authorList>
            <person name="Batra D."/>
            <person name="Gulvik C.A."/>
        </authorList>
    </citation>
    <scope>NUCLEOTIDE SEQUENCE [LARGE SCALE GENOMIC DNA]</scope>
    <source>
        <strain evidence="13">DSM 106435</strain>
    </source>
</reference>
<evidence type="ECO:0000259" key="10">
    <source>
        <dbReference type="Pfam" id="PF10162"/>
    </source>
</evidence>
<evidence type="ECO:0000256" key="2">
    <source>
        <dbReference type="ARBA" id="ARBA00004236"/>
    </source>
</evidence>
<dbReference type="GO" id="GO:0005886">
    <property type="term" value="C:plasma membrane"/>
    <property type="evidence" value="ECO:0007669"/>
    <property type="project" value="UniProtKB-SubCell"/>
</dbReference>
<evidence type="ECO:0000313" key="12">
    <source>
        <dbReference type="EMBL" id="AXI76707.1"/>
    </source>
</evidence>
<evidence type="ECO:0000256" key="7">
    <source>
        <dbReference type="ARBA" id="ARBA00023136"/>
    </source>
</evidence>